<protein>
    <submittedName>
        <fullName evidence="1">Uncharacterized protein</fullName>
    </submittedName>
</protein>
<keyword evidence="2" id="KW-1185">Reference proteome</keyword>
<dbReference type="EMBL" id="AJWJ01000233">
    <property type="protein sequence ID" value="KAF2073013.1"/>
    <property type="molecule type" value="Genomic_DNA"/>
</dbReference>
<comment type="caution">
    <text evidence="1">The sequence shown here is derived from an EMBL/GenBank/DDBJ whole genome shotgun (WGS) entry which is preliminary data.</text>
</comment>
<proteinExistence type="predicted"/>
<evidence type="ECO:0000313" key="1">
    <source>
        <dbReference type="EMBL" id="KAF2073013.1"/>
    </source>
</evidence>
<evidence type="ECO:0000313" key="2">
    <source>
        <dbReference type="Proteomes" id="UP000695562"/>
    </source>
</evidence>
<dbReference type="AlphaFoldDB" id="A0A8J4PSJ4"/>
<dbReference type="Proteomes" id="UP000695562">
    <property type="component" value="Unassembled WGS sequence"/>
</dbReference>
<gene>
    <name evidence="1" type="ORF">CYY_005691</name>
</gene>
<sequence length="512" mass="60409">MFMQDNTIKIQDNLNFLEQEITNNNQIISRLRELKQYIKNRLDNHYLQSLETEFIILENRLSSSINQLTETKQNITNYLDNFDTKKSTTQSLIQILDWFKEKNRLCSYIKYSLTIKEYDIIDQLLNSYYKSQHSLTRPTPPTDQQQFKNTLNECIDIKESIDTRPLLCYPIINSYKFFFFPKHPIVDPINNSQLDLFINSKTTSRKNNNNENDNNIDNVFIIYNKDYNNHCLTRIFYYISESKFQFNYIFFVQSLDDYKNILIKLDKNFSPLVIASDRQLIDFFNSNSNIRNLTSVLIVYHHQFYNKYKYEIQYNNSNIKTIIITLDSDFKAKHPNVNIFGEHVLEPLSVEGMEFLFNNLTDSIVSKDDIFYKPLMYSITQVPLGFTIGSIAQLIRKKANPNQIIYDALSYKADTMAPSEIIPKPENIIFKFPVGEILWSLQVNYLESQTKQNNKLVPITIMQEPKECKDPYQLILTSEYAQIIINNTNGDMYNIIFDYVFAWLVLCLEISS</sequence>
<name>A0A8J4PSJ4_9MYCE</name>
<organism evidence="1 2">
    <name type="scientific">Polysphondylium violaceum</name>
    <dbReference type="NCBI Taxonomy" id="133409"/>
    <lineage>
        <taxon>Eukaryota</taxon>
        <taxon>Amoebozoa</taxon>
        <taxon>Evosea</taxon>
        <taxon>Eumycetozoa</taxon>
        <taxon>Dictyostelia</taxon>
        <taxon>Dictyosteliales</taxon>
        <taxon>Dictyosteliaceae</taxon>
        <taxon>Polysphondylium</taxon>
    </lineage>
</organism>
<accession>A0A8J4PSJ4</accession>
<reference evidence="1" key="1">
    <citation type="submission" date="2020-01" db="EMBL/GenBank/DDBJ databases">
        <title>Development of genomics and gene disruption for Polysphondylium violaceum indicates a role for the polyketide synthase stlB in stalk morphogenesis.</title>
        <authorList>
            <person name="Narita B."/>
            <person name="Kawabe Y."/>
            <person name="Kin K."/>
            <person name="Saito T."/>
            <person name="Gibbs R."/>
            <person name="Kuspa A."/>
            <person name="Muzny D."/>
            <person name="Queller D."/>
            <person name="Richards S."/>
            <person name="Strassman J."/>
            <person name="Sucgang R."/>
            <person name="Worley K."/>
            <person name="Schaap P."/>
        </authorList>
    </citation>
    <scope>NUCLEOTIDE SEQUENCE</scope>
    <source>
        <strain evidence="1">QSvi11</strain>
    </source>
</reference>